<dbReference type="AlphaFoldDB" id="A0A7W6RJY6"/>
<evidence type="ECO:0000313" key="1">
    <source>
        <dbReference type="EMBL" id="MBB4273868.1"/>
    </source>
</evidence>
<sequence length="127" mass="14105">MPVELMLSRIKQSTIYFLAPEARDTETLRRYATKHLKATGMGIRRTILIAALALSGCTSNSEGIEPIRGSITYGGQPPARLSKSPPGSVLPHQFIDPTGRWVEETYIIQPDRSLKLVRRRDVVDSAD</sequence>
<comment type="caution">
    <text evidence="1">The sequence shown here is derived from an EMBL/GenBank/DDBJ whole genome shotgun (WGS) entry which is preliminary data.</text>
</comment>
<organism evidence="1 2">
    <name type="scientific">Rhizobium mongolense</name>
    <dbReference type="NCBI Taxonomy" id="57676"/>
    <lineage>
        <taxon>Bacteria</taxon>
        <taxon>Pseudomonadati</taxon>
        <taxon>Pseudomonadota</taxon>
        <taxon>Alphaproteobacteria</taxon>
        <taxon>Hyphomicrobiales</taxon>
        <taxon>Rhizobiaceae</taxon>
        <taxon>Rhizobium/Agrobacterium group</taxon>
        <taxon>Rhizobium</taxon>
    </lineage>
</organism>
<proteinExistence type="predicted"/>
<name>A0A7W6RJY6_9HYPH</name>
<evidence type="ECO:0000313" key="2">
    <source>
        <dbReference type="Proteomes" id="UP000533641"/>
    </source>
</evidence>
<dbReference type="EMBL" id="JACIGM010000003">
    <property type="protein sequence ID" value="MBB4273868.1"/>
    <property type="molecule type" value="Genomic_DNA"/>
</dbReference>
<dbReference type="Proteomes" id="UP000533641">
    <property type="component" value="Unassembled WGS sequence"/>
</dbReference>
<protein>
    <submittedName>
        <fullName evidence="1">Uncharacterized protein</fullName>
    </submittedName>
</protein>
<accession>A0A7W6RJY6</accession>
<reference evidence="1 2" key="1">
    <citation type="submission" date="2020-08" db="EMBL/GenBank/DDBJ databases">
        <title>Genomic Encyclopedia of Type Strains, Phase IV (KMG-V): Genome sequencing to study the core and pangenomes of soil and plant-associated prokaryotes.</title>
        <authorList>
            <person name="Whitman W."/>
        </authorList>
    </citation>
    <scope>NUCLEOTIDE SEQUENCE [LARGE SCALE GENOMIC DNA]</scope>
    <source>
        <strain evidence="1 2">SEMIA 402</strain>
    </source>
</reference>
<gene>
    <name evidence="1" type="ORF">GGE12_001623</name>
</gene>